<dbReference type="CDD" id="cd00082">
    <property type="entry name" value="HisKA"/>
    <property type="match status" value="1"/>
</dbReference>
<evidence type="ECO:0000259" key="9">
    <source>
        <dbReference type="PROSITE" id="PS50112"/>
    </source>
</evidence>
<feature type="domain" description="Response regulatory" evidence="8">
    <location>
        <begin position="432"/>
        <end position="550"/>
    </location>
</feature>
<dbReference type="Gene3D" id="1.10.287.130">
    <property type="match status" value="1"/>
</dbReference>
<evidence type="ECO:0000256" key="3">
    <source>
        <dbReference type="ARBA" id="ARBA00022553"/>
    </source>
</evidence>
<dbReference type="InterPro" id="IPR001789">
    <property type="entry name" value="Sig_transdc_resp-reg_receiver"/>
</dbReference>
<dbReference type="SMART" id="SM00387">
    <property type="entry name" value="HATPase_c"/>
    <property type="match status" value="1"/>
</dbReference>
<dbReference type="EMBL" id="JBHUJC010000019">
    <property type="protein sequence ID" value="MFD2276126.1"/>
    <property type="molecule type" value="Genomic_DNA"/>
</dbReference>
<dbReference type="InterPro" id="IPR011006">
    <property type="entry name" value="CheY-like_superfamily"/>
</dbReference>
<accession>A0ABW5E0L1</accession>
<dbReference type="SMART" id="SM00388">
    <property type="entry name" value="HisKA"/>
    <property type="match status" value="1"/>
</dbReference>
<feature type="domain" description="Histidine kinase" evidence="7">
    <location>
        <begin position="194"/>
        <end position="411"/>
    </location>
</feature>
<evidence type="ECO:0000256" key="6">
    <source>
        <dbReference type="SAM" id="Coils"/>
    </source>
</evidence>
<dbReference type="PANTHER" id="PTHR45339:SF1">
    <property type="entry name" value="HYBRID SIGNAL TRANSDUCTION HISTIDINE KINASE J"/>
    <property type="match status" value="1"/>
</dbReference>
<dbReference type="CDD" id="cd16922">
    <property type="entry name" value="HATPase_EvgS-ArcB-TorS-like"/>
    <property type="match status" value="1"/>
</dbReference>
<dbReference type="CDD" id="cd00156">
    <property type="entry name" value="REC"/>
    <property type="match status" value="1"/>
</dbReference>
<dbReference type="Pfam" id="PF00072">
    <property type="entry name" value="Response_reg"/>
    <property type="match status" value="2"/>
</dbReference>
<dbReference type="RefSeq" id="WP_377095347.1">
    <property type="nucleotide sequence ID" value="NZ_JBHSJM010000001.1"/>
</dbReference>
<protein>
    <recommendedName>
        <fullName evidence="2">histidine kinase</fullName>
        <ecNumber evidence="2">2.7.13.3</ecNumber>
    </recommendedName>
</protein>
<keyword evidence="3 5" id="KW-0597">Phosphoprotein</keyword>
<dbReference type="SUPFAM" id="SSF55785">
    <property type="entry name" value="PYP-like sensor domain (PAS domain)"/>
    <property type="match status" value="1"/>
</dbReference>
<dbReference type="InterPro" id="IPR005467">
    <property type="entry name" value="His_kinase_dom"/>
</dbReference>
<keyword evidence="6" id="KW-0175">Coiled coil</keyword>
<dbReference type="InterPro" id="IPR000700">
    <property type="entry name" value="PAS-assoc_C"/>
</dbReference>
<dbReference type="Proteomes" id="UP001597297">
    <property type="component" value="Unassembled WGS sequence"/>
</dbReference>
<dbReference type="CDD" id="cd00130">
    <property type="entry name" value="PAS"/>
    <property type="match status" value="1"/>
</dbReference>
<feature type="domain" description="PAS" evidence="9">
    <location>
        <begin position="54"/>
        <end position="108"/>
    </location>
</feature>
<dbReference type="PROSITE" id="PS50112">
    <property type="entry name" value="PAS"/>
    <property type="match status" value="1"/>
</dbReference>
<keyword evidence="4" id="KW-0902">Two-component regulatory system</keyword>
<comment type="caution">
    <text evidence="11">The sequence shown here is derived from an EMBL/GenBank/DDBJ whole genome shotgun (WGS) entry which is preliminary data.</text>
</comment>
<keyword evidence="12" id="KW-1185">Reference proteome</keyword>
<dbReference type="PROSITE" id="PS50113">
    <property type="entry name" value="PAC"/>
    <property type="match status" value="1"/>
</dbReference>
<dbReference type="InterPro" id="IPR003661">
    <property type="entry name" value="HisK_dim/P_dom"/>
</dbReference>
<evidence type="ECO:0000256" key="2">
    <source>
        <dbReference type="ARBA" id="ARBA00012438"/>
    </source>
</evidence>
<gene>
    <name evidence="11" type="ORF">ACFSQZ_06580</name>
</gene>
<evidence type="ECO:0000256" key="1">
    <source>
        <dbReference type="ARBA" id="ARBA00000085"/>
    </source>
</evidence>
<dbReference type="Gene3D" id="3.30.565.10">
    <property type="entry name" value="Histidine kinase-like ATPase, C-terminal domain"/>
    <property type="match status" value="1"/>
</dbReference>
<evidence type="ECO:0000256" key="4">
    <source>
        <dbReference type="ARBA" id="ARBA00023012"/>
    </source>
</evidence>
<dbReference type="PANTHER" id="PTHR45339">
    <property type="entry name" value="HYBRID SIGNAL TRANSDUCTION HISTIDINE KINASE J"/>
    <property type="match status" value="1"/>
</dbReference>
<dbReference type="CDD" id="cd17546">
    <property type="entry name" value="REC_hyHK_CKI1_RcsC-like"/>
    <property type="match status" value="1"/>
</dbReference>
<feature type="domain" description="Response regulatory" evidence="8">
    <location>
        <begin position="573"/>
        <end position="693"/>
    </location>
</feature>
<dbReference type="InterPro" id="IPR003594">
    <property type="entry name" value="HATPase_dom"/>
</dbReference>
<dbReference type="Gene3D" id="3.30.450.20">
    <property type="entry name" value="PAS domain"/>
    <property type="match status" value="1"/>
</dbReference>
<dbReference type="SUPFAM" id="SSF55874">
    <property type="entry name" value="ATPase domain of HSP90 chaperone/DNA topoisomerase II/histidine kinase"/>
    <property type="match status" value="1"/>
</dbReference>
<comment type="catalytic activity">
    <reaction evidence="1">
        <text>ATP + protein L-histidine = ADP + protein N-phospho-L-histidine.</text>
        <dbReference type="EC" id="2.7.13.3"/>
    </reaction>
</comment>
<dbReference type="InterPro" id="IPR036890">
    <property type="entry name" value="HATPase_C_sf"/>
</dbReference>
<evidence type="ECO:0000256" key="5">
    <source>
        <dbReference type="PROSITE-ProRule" id="PRU00169"/>
    </source>
</evidence>
<dbReference type="InterPro" id="IPR035965">
    <property type="entry name" value="PAS-like_dom_sf"/>
</dbReference>
<dbReference type="PROSITE" id="PS50110">
    <property type="entry name" value="RESPONSE_REGULATORY"/>
    <property type="match status" value="2"/>
</dbReference>
<evidence type="ECO:0000259" key="8">
    <source>
        <dbReference type="PROSITE" id="PS50110"/>
    </source>
</evidence>
<sequence length="695" mass="77046">MQDEADKWKKRYVREKTARLQAENLLEEKSSQLFEVNEQLEQQVKLKSSKLSIEEKKFTALFHSSVDGILLYTLDGIIIDANPTICMILRRSADSLIGSKINDLYSPEFTSLAETATQEIEKYGQVRFKVELVRSNGRHIPVEISASKFDVGENTMIQGIYRDITENQKIQKELEEATESAIKANETKSLFLATMSHEIRTPLNGILGFTDILLDSEASEEQIQHLQLIKRSGDILLSIINDILDFSRVESLQIELEMVDYNLTDSIEETLEIHAQTAASKNIDLIYQTNDDVPVDLHGDIGRIKQIILNLVSNSLKFTSEGSVIVHASRKNDDFIAIDVIDTGIGFAPAVKEQLFKPFIQADATTTRKYGGTGLGLSICTQLLQIMGGTISAKSVPGKGATFTVNLPIIPAKKPVPRMFNQDDLGKLKGLKILVIDDHPINLEYMQIRLSKWGCIVTTAQDSTDASKLDDKQLASYDIIISDMLMPDIDGIALAQIYKERLGEKTPPMILATSSRHLSERTEAKSAGYSSVIYKPLKERELVTQINAAITGKSDNSSDNLSTEREIESKHTFILIVEDNPINAKLAKIIIERMGLIANVAHNGEEAIIALKNHRNYSAILMDMQMPVMDGLVASTKIRGGEAGGHYADIPIIAMTANALAEDKQRCLDSGMSHYLSKPINVKELTQILSETGAI</sequence>
<reference evidence="12" key="1">
    <citation type="journal article" date="2019" name="Int. J. Syst. Evol. Microbiol.">
        <title>The Global Catalogue of Microorganisms (GCM) 10K type strain sequencing project: providing services to taxonomists for standard genome sequencing and annotation.</title>
        <authorList>
            <consortium name="The Broad Institute Genomics Platform"/>
            <consortium name="The Broad Institute Genome Sequencing Center for Infectious Disease"/>
            <person name="Wu L."/>
            <person name="Ma J."/>
        </authorList>
    </citation>
    <scope>NUCLEOTIDE SEQUENCE [LARGE SCALE GENOMIC DNA]</scope>
    <source>
        <strain evidence="12">JCM 16545</strain>
    </source>
</reference>
<dbReference type="SUPFAM" id="SSF47384">
    <property type="entry name" value="Homodimeric domain of signal transducing histidine kinase"/>
    <property type="match status" value="1"/>
</dbReference>
<dbReference type="PROSITE" id="PS50109">
    <property type="entry name" value="HIS_KIN"/>
    <property type="match status" value="1"/>
</dbReference>
<feature type="modified residue" description="4-aspartylphosphate" evidence="5">
    <location>
        <position position="483"/>
    </location>
</feature>
<evidence type="ECO:0000259" key="7">
    <source>
        <dbReference type="PROSITE" id="PS50109"/>
    </source>
</evidence>
<evidence type="ECO:0000259" key="10">
    <source>
        <dbReference type="PROSITE" id="PS50113"/>
    </source>
</evidence>
<dbReference type="SUPFAM" id="SSF52172">
    <property type="entry name" value="CheY-like"/>
    <property type="match status" value="2"/>
</dbReference>
<evidence type="ECO:0000313" key="12">
    <source>
        <dbReference type="Proteomes" id="UP001597297"/>
    </source>
</evidence>
<dbReference type="Gene3D" id="3.40.50.2300">
    <property type="match status" value="2"/>
</dbReference>
<organism evidence="11 12">
    <name type="scientific">Rubritalea spongiae</name>
    <dbReference type="NCBI Taxonomy" id="430797"/>
    <lineage>
        <taxon>Bacteria</taxon>
        <taxon>Pseudomonadati</taxon>
        <taxon>Verrucomicrobiota</taxon>
        <taxon>Verrucomicrobiia</taxon>
        <taxon>Verrucomicrobiales</taxon>
        <taxon>Rubritaleaceae</taxon>
        <taxon>Rubritalea</taxon>
    </lineage>
</organism>
<dbReference type="InterPro" id="IPR036097">
    <property type="entry name" value="HisK_dim/P_sf"/>
</dbReference>
<feature type="domain" description="PAC" evidence="10">
    <location>
        <begin position="126"/>
        <end position="176"/>
    </location>
</feature>
<name>A0ABW5E0L1_9BACT</name>
<feature type="modified residue" description="4-aspartylphosphate" evidence="5">
    <location>
        <position position="623"/>
    </location>
</feature>
<dbReference type="SMART" id="SM00448">
    <property type="entry name" value="REC"/>
    <property type="match status" value="2"/>
</dbReference>
<dbReference type="InterPro" id="IPR004358">
    <property type="entry name" value="Sig_transdc_His_kin-like_C"/>
</dbReference>
<evidence type="ECO:0000313" key="11">
    <source>
        <dbReference type="EMBL" id="MFD2276126.1"/>
    </source>
</evidence>
<dbReference type="SMART" id="SM00091">
    <property type="entry name" value="PAS"/>
    <property type="match status" value="1"/>
</dbReference>
<proteinExistence type="predicted"/>
<dbReference type="InterPro" id="IPR000014">
    <property type="entry name" value="PAS"/>
</dbReference>
<dbReference type="Pfam" id="PF13426">
    <property type="entry name" value="PAS_9"/>
    <property type="match status" value="1"/>
</dbReference>
<dbReference type="EC" id="2.7.13.3" evidence="2"/>
<dbReference type="NCBIfam" id="TIGR00229">
    <property type="entry name" value="sensory_box"/>
    <property type="match status" value="1"/>
</dbReference>
<dbReference type="Pfam" id="PF02518">
    <property type="entry name" value="HATPase_c"/>
    <property type="match status" value="1"/>
</dbReference>
<feature type="coiled-coil region" evidence="6">
    <location>
        <begin position="23"/>
        <end position="57"/>
    </location>
</feature>
<dbReference type="Pfam" id="PF00512">
    <property type="entry name" value="HisKA"/>
    <property type="match status" value="1"/>
</dbReference>
<dbReference type="PRINTS" id="PR00344">
    <property type="entry name" value="BCTRLSENSOR"/>
</dbReference>